<evidence type="ECO:0000256" key="7">
    <source>
        <dbReference type="ARBA" id="ARBA00038897"/>
    </source>
</evidence>
<keyword evidence="6 9" id="KW-0560">Oxidoreductase</keyword>
<dbReference type="PANTHER" id="PTHR11748">
    <property type="entry name" value="D-LACTATE DEHYDROGENASE"/>
    <property type="match status" value="1"/>
</dbReference>
<dbReference type="OrthoDB" id="9767256at2"/>
<accession>A0A143PG87</accession>
<dbReference type="AlphaFoldDB" id="A0A143PG87"/>
<proteinExistence type="inferred from homology"/>
<dbReference type="InterPro" id="IPR036318">
    <property type="entry name" value="FAD-bd_PCMH-like_sf"/>
</dbReference>
<feature type="domain" description="FAD-binding PCMH-type" evidence="8">
    <location>
        <begin position="35"/>
        <end position="242"/>
    </location>
</feature>
<keyword evidence="5" id="KW-0809">Transit peptide</keyword>
<dbReference type="GO" id="GO:0004458">
    <property type="term" value="F:D-lactate dehydrogenase (cytochrome) activity"/>
    <property type="evidence" value="ECO:0007669"/>
    <property type="project" value="UniProtKB-EC"/>
</dbReference>
<reference evidence="10" key="2">
    <citation type="submission" date="2016-04" db="EMBL/GenBank/DDBJ databases">
        <title>First Complete Genome Sequence of a Subdivision 6 Acidobacterium.</title>
        <authorList>
            <person name="Huang S."/>
            <person name="Vieira S."/>
            <person name="Bunk B."/>
            <person name="Riedel T."/>
            <person name="Sproeer C."/>
            <person name="Overmann J."/>
        </authorList>
    </citation>
    <scope>NUCLEOTIDE SEQUENCE [LARGE SCALE GENOMIC DNA]</scope>
    <source>
        <strain evidence="10">DSM 100886 HEG_-6_39</strain>
    </source>
</reference>
<dbReference type="InterPro" id="IPR016166">
    <property type="entry name" value="FAD-bd_PCMH"/>
</dbReference>
<dbReference type="Gene3D" id="1.10.45.10">
    <property type="entry name" value="Vanillyl-alcohol Oxidase, Chain A, domain 4"/>
    <property type="match status" value="1"/>
</dbReference>
<evidence type="ECO:0000313" key="9">
    <source>
        <dbReference type="EMBL" id="AMY07263.1"/>
    </source>
</evidence>
<comment type="similarity">
    <text evidence="2">Belongs to the FAD-binding oxidoreductase/transferase type 4 family.</text>
</comment>
<dbReference type="Pfam" id="PF01565">
    <property type="entry name" value="FAD_binding_4"/>
    <property type="match status" value="1"/>
</dbReference>
<gene>
    <name evidence="9" type="ORF">LuPra_00430</name>
</gene>
<dbReference type="InterPro" id="IPR006094">
    <property type="entry name" value="Oxid_FAD_bind_N"/>
</dbReference>
<dbReference type="RefSeq" id="WP_110169235.1">
    <property type="nucleotide sequence ID" value="NZ_CP015136.1"/>
</dbReference>
<dbReference type="Pfam" id="PF02913">
    <property type="entry name" value="FAD-oxidase_C"/>
    <property type="match status" value="1"/>
</dbReference>
<organism evidence="9 10">
    <name type="scientific">Luteitalea pratensis</name>
    <dbReference type="NCBI Taxonomy" id="1855912"/>
    <lineage>
        <taxon>Bacteria</taxon>
        <taxon>Pseudomonadati</taxon>
        <taxon>Acidobacteriota</taxon>
        <taxon>Vicinamibacteria</taxon>
        <taxon>Vicinamibacterales</taxon>
        <taxon>Vicinamibacteraceae</taxon>
        <taxon>Luteitalea</taxon>
    </lineage>
</organism>
<keyword evidence="3" id="KW-0285">Flavoprotein</keyword>
<dbReference type="SUPFAM" id="SSF56176">
    <property type="entry name" value="FAD-binding/transporter-associated domain-like"/>
    <property type="match status" value="1"/>
</dbReference>
<dbReference type="InterPro" id="IPR004113">
    <property type="entry name" value="FAD-bd_oxidored_4_C"/>
</dbReference>
<reference evidence="9 10" key="1">
    <citation type="journal article" date="2016" name="Genome Announc.">
        <title>First Complete Genome Sequence of a Subdivision 6 Acidobacterium Strain.</title>
        <authorList>
            <person name="Huang S."/>
            <person name="Vieira S."/>
            <person name="Bunk B."/>
            <person name="Riedel T."/>
            <person name="Sproer C."/>
            <person name="Overmann J."/>
        </authorList>
    </citation>
    <scope>NUCLEOTIDE SEQUENCE [LARGE SCALE GENOMIC DNA]</scope>
    <source>
        <strain evidence="10">DSM 100886 HEG_-6_39</strain>
    </source>
</reference>
<dbReference type="STRING" id="1855912.LuPra_00430"/>
<dbReference type="PANTHER" id="PTHR11748:SF111">
    <property type="entry name" value="D-LACTATE DEHYDROGENASE, MITOCHONDRIAL-RELATED"/>
    <property type="match status" value="1"/>
</dbReference>
<dbReference type="KEGG" id="abac:LuPra_00430"/>
<dbReference type="GO" id="GO:0071949">
    <property type="term" value="F:FAD binding"/>
    <property type="evidence" value="ECO:0007669"/>
    <property type="project" value="InterPro"/>
</dbReference>
<evidence type="ECO:0000256" key="1">
    <source>
        <dbReference type="ARBA" id="ARBA00001974"/>
    </source>
</evidence>
<dbReference type="Gene3D" id="3.30.465.10">
    <property type="match status" value="2"/>
</dbReference>
<dbReference type="InterPro" id="IPR016171">
    <property type="entry name" value="Vanillyl_alc_oxidase_C-sub2"/>
</dbReference>
<evidence type="ECO:0000256" key="2">
    <source>
        <dbReference type="ARBA" id="ARBA00008000"/>
    </source>
</evidence>
<evidence type="ECO:0000256" key="5">
    <source>
        <dbReference type="ARBA" id="ARBA00022946"/>
    </source>
</evidence>
<dbReference type="SUPFAM" id="SSF55103">
    <property type="entry name" value="FAD-linked oxidases, C-terminal domain"/>
    <property type="match status" value="1"/>
</dbReference>
<dbReference type="Proteomes" id="UP000076079">
    <property type="component" value="Chromosome"/>
</dbReference>
<evidence type="ECO:0000256" key="3">
    <source>
        <dbReference type="ARBA" id="ARBA00022630"/>
    </source>
</evidence>
<dbReference type="EMBL" id="CP015136">
    <property type="protein sequence ID" value="AMY07263.1"/>
    <property type="molecule type" value="Genomic_DNA"/>
</dbReference>
<name>A0A143PG87_LUTPR</name>
<protein>
    <recommendedName>
        <fullName evidence="7">D-lactate dehydrogenase (cytochrome)</fullName>
        <ecNumber evidence="7">1.1.2.4</ecNumber>
    </recommendedName>
</protein>
<comment type="cofactor">
    <cofactor evidence="1">
        <name>FAD</name>
        <dbReference type="ChEBI" id="CHEBI:57692"/>
    </cofactor>
</comment>
<dbReference type="PROSITE" id="PS51387">
    <property type="entry name" value="FAD_PCMH"/>
    <property type="match status" value="1"/>
</dbReference>
<evidence type="ECO:0000256" key="4">
    <source>
        <dbReference type="ARBA" id="ARBA00022827"/>
    </source>
</evidence>
<keyword evidence="4" id="KW-0274">FAD</keyword>
<sequence length="530" mass="55862">MSIAARAPRGALSPDLFDVSPESIAAHLEDAAHYPGGHADAVARPRTETDVAAVLADGRSVLAVGAQSSLTGGATPSGAIVLSTARLTAIETPVDGLVKVGAGVVLATLLEDLSRHGVDFPPVPTFLGATVGGIVATNAAGAATFKYGTTREWIDGLTVVFAGGDVIDIRRGDHILDDSWTFVIDGPAGSRVVPVPTYVMPDVVKRSAGYHAAPGMDLVDLFIGAEGTLGIITAAVLRLQAARAGLCYALVPLVDEPRALALVAELRDASRETWRSGDAAGIDVAAIEHMDGRSLQILAEDGADRKYEVTWPASAGLLLLIQLELPLLTQEQAYEQISAALDEDAPDTPLARFCRVLDRHGVLDDTELALPGDRRRAEQLLGVREAVPAGVNARVGRAKRDIDARIAKTAADMVVPFEQFGEMMDIYRAGFARRGLDVATWGHVSDGNVHPNVLPRSYEDVEAGKAAILEFGVEVARLGGCPLAEHGVGRHPVKQALLRQLYGETGIDQMRAVKRALDPQGQLAPGVLFS</sequence>
<evidence type="ECO:0000256" key="6">
    <source>
        <dbReference type="ARBA" id="ARBA00023002"/>
    </source>
</evidence>
<dbReference type="InterPro" id="IPR016164">
    <property type="entry name" value="FAD-linked_Oxase-like_C"/>
</dbReference>
<keyword evidence="10" id="KW-1185">Reference proteome</keyword>
<evidence type="ECO:0000313" key="10">
    <source>
        <dbReference type="Proteomes" id="UP000076079"/>
    </source>
</evidence>
<dbReference type="Gene3D" id="3.30.70.2740">
    <property type="match status" value="1"/>
</dbReference>
<dbReference type="GO" id="GO:1903457">
    <property type="term" value="P:lactate catabolic process"/>
    <property type="evidence" value="ECO:0007669"/>
    <property type="project" value="TreeGrafter"/>
</dbReference>
<dbReference type="InterPro" id="IPR016169">
    <property type="entry name" value="FAD-bd_PCMH_sub2"/>
</dbReference>
<dbReference type="PATRIC" id="fig|1813736.3.peg.450"/>
<dbReference type="GO" id="GO:0008720">
    <property type="term" value="F:D-lactate dehydrogenase (NAD+) activity"/>
    <property type="evidence" value="ECO:0007669"/>
    <property type="project" value="TreeGrafter"/>
</dbReference>
<dbReference type="EC" id="1.1.2.4" evidence="7"/>
<evidence type="ECO:0000259" key="8">
    <source>
        <dbReference type="PROSITE" id="PS51387"/>
    </source>
</evidence>